<dbReference type="RefSeq" id="WP_037453402.1">
    <property type="nucleotide sequence ID" value="NZ_AVFL01000010.1"/>
</dbReference>
<reference evidence="4 5" key="1">
    <citation type="submission" date="2013-08" db="EMBL/GenBank/DDBJ databases">
        <title>The genome sequence of Skermanella stibiiresistens.</title>
        <authorList>
            <person name="Zhu W."/>
            <person name="Wang G."/>
        </authorList>
    </citation>
    <scope>NUCLEOTIDE SEQUENCE [LARGE SCALE GENOMIC DNA]</scope>
    <source>
        <strain evidence="4 5">SB22</strain>
    </source>
</reference>
<dbReference type="PATRIC" id="fig|1385369.3.peg.3125"/>
<dbReference type="STRING" id="1385369.N825_04490"/>
<dbReference type="Proteomes" id="UP000019486">
    <property type="component" value="Unassembled WGS sequence"/>
</dbReference>
<evidence type="ECO:0000313" key="5">
    <source>
        <dbReference type="Proteomes" id="UP000019486"/>
    </source>
</evidence>
<keyword evidence="5" id="KW-1185">Reference proteome</keyword>
<organism evidence="4 5">
    <name type="scientific">Skermanella stibiiresistens SB22</name>
    <dbReference type="NCBI Taxonomy" id="1385369"/>
    <lineage>
        <taxon>Bacteria</taxon>
        <taxon>Pseudomonadati</taxon>
        <taxon>Pseudomonadota</taxon>
        <taxon>Alphaproteobacteria</taxon>
        <taxon>Rhodospirillales</taxon>
        <taxon>Azospirillaceae</taxon>
        <taxon>Skermanella</taxon>
    </lineage>
</organism>
<dbReference type="Pfam" id="PF00583">
    <property type="entry name" value="Acetyltransf_1"/>
    <property type="match status" value="1"/>
</dbReference>
<evidence type="ECO:0000256" key="1">
    <source>
        <dbReference type="ARBA" id="ARBA00022679"/>
    </source>
</evidence>
<dbReference type="OrthoDB" id="3389160at2"/>
<dbReference type="AlphaFoldDB" id="W9H4Z5"/>
<keyword evidence="1 4" id="KW-0808">Transferase</keyword>
<dbReference type="InterPro" id="IPR016181">
    <property type="entry name" value="Acyl_CoA_acyltransferase"/>
</dbReference>
<dbReference type="InterPro" id="IPR000182">
    <property type="entry name" value="GNAT_dom"/>
</dbReference>
<dbReference type="GO" id="GO:0016747">
    <property type="term" value="F:acyltransferase activity, transferring groups other than amino-acyl groups"/>
    <property type="evidence" value="ECO:0007669"/>
    <property type="project" value="InterPro"/>
</dbReference>
<dbReference type="SUPFAM" id="SSF55729">
    <property type="entry name" value="Acyl-CoA N-acyltransferases (Nat)"/>
    <property type="match status" value="1"/>
</dbReference>
<feature type="domain" description="N-acetyltransferase" evidence="3">
    <location>
        <begin position="10"/>
        <end position="168"/>
    </location>
</feature>
<evidence type="ECO:0000259" key="3">
    <source>
        <dbReference type="PROSITE" id="PS51186"/>
    </source>
</evidence>
<gene>
    <name evidence="4" type="ORF">N825_04490</name>
</gene>
<accession>W9H4Z5</accession>
<keyword evidence="2" id="KW-0012">Acyltransferase</keyword>
<dbReference type="PANTHER" id="PTHR43877:SF2">
    <property type="entry name" value="AMINOALKYLPHOSPHONATE N-ACETYLTRANSFERASE-RELATED"/>
    <property type="match status" value="1"/>
</dbReference>
<evidence type="ECO:0000313" key="4">
    <source>
        <dbReference type="EMBL" id="EWY39772.1"/>
    </source>
</evidence>
<name>W9H4Z5_9PROT</name>
<dbReference type="EMBL" id="AVFL01000010">
    <property type="protein sequence ID" value="EWY39772.1"/>
    <property type="molecule type" value="Genomic_DNA"/>
</dbReference>
<dbReference type="CDD" id="cd04301">
    <property type="entry name" value="NAT_SF"/>
    <property type="match status" value="1"/>
</dbReference>
<sequence>MSFADGTPPFLIRDARDGDAEQLIRLMADVFAEYPGCVLDVDGEEPDLRAIATAYAAQGGRFWVAERPADGRVVGMVGARPLPPSGGHWELKKLYVDQSARGSGLGTSLIGLVEAEATSRGAPLLELWSDTRFHTAHRLYERLGYQRGATLRELRDLSASVEYHFTKALSR</sequence>
<dbReference type="PANTHER" id="PTHR43877">
    <property type="entry name" value="AMINOALKYLPHOSPHONATE N-ACETYLTRANSFERASE-RELATED-RELATED"/>
    <property type="match status" value="1"/>
</dbReference>
<comment type="caution">
    <text evidence="4">The sequence shown here is derived from an EMBL/GenBank/DDBJ whole genome shotgun (WGS) entry which is preliminary data.</text>
</comment>
<dbReference type="PROSITE" id="PS51186">
    <property type="entry name" value="GNAT"/>
    <property type="match status" value="1"/>
</dbReference>
<protein>
    <submittedName>
        <fullName evidence="4">Acetyltransferase</fullName>
    </submittedName>
</protein>
<evidence type="ECO:0000256" key="2">
    <source>
        <dbReference type="ARBA" id="ARBA00023315"/>
    </source>
</evidence>
<dbReference type="Gene3D" id="3.40.630.30">
    <property type="match status" value="1"/>
</dbReference>
<dbReference type="InterPro" id="IPR050832">
    <property type="entry name" value="Bact_Acetyltransf"/>
</dbReference>
<proteinExistence type="predicted"/>